<organism evidence="2 3">
    <name type="scientific">Pseudacidovorax intermedius</name>
    <dbReference type="NCBI Taxonomy" id="433924"/>
    <lineage>
        <taxon>Bacteria</taxon>
        <taxon>Pseudomonadati</taxon>
        <taxon>Pseudomonadota</taxon>
        <taxon>Betaproteobacteria</taxon>
        <taxon>Burkholderiales</taxon>
        <taxon>Comamonadaceae</taxon>
        <taxon>Pseudacidovorax</taxon>
    </lineage>
</organism>
<dbReference type="Gene3D" id="3.40.50.12780">
    <property type="entry name" value="N-terminal domain of ligase-like"/>
    <property type="match status" value="1"/>
</dbReference>
<comment type="caution">
    <text evidence="2">The sequence shown here is derived from an EMBL/GenBank/DDBJ whole genome shotgun (WGS) entry which is preliminary data.</text>
</comment>
<name>A0A370FMN7_9BURK</name>
<sequence length="601" mass="64961">MPPIDFLDDPAQVAPPRAVRIDFDDGSFSLRSPIALQPYARCVGEWLEQWAERTPDALALAERTPDGADWRRVSYAQLRAQVGRLAQALLDLRLPEGAPVVILSDNSIDHAVMMLAAMHIGRPSCSLSSAYSRLTQDHTRLAGMLRLLGPGLIYAADAQVYGPAIAACDLDVPCVFSAHAGAWPGGLAFDTLCATPETPAVRDAFEAIGPETHAKYLMTSGSTGHPKAVINTHRMLCANQQMMAQTWPFLTQEPPVLVDWLPWSHTFGGNHNLNMVLAHGGALYIDEGRPAPGLVEKTARNLREVRPTLWFNVPRGFDMLLPLMEADAALAADILSRLRLAFYAAAALSPATWQRLHALAERVRPGQPLWLTTSWGCTETSPAITSAHWTLDGAGCIGNPLPGMEVRFVPNGGKLEMRIRGVTVTPGYRHQPRETAAAFDAEGYYRIGDAGYLVDAARPERGIVFDGRVAEDFKLGSGTWVSVGPLRIELVSQLAPWVQDLVLTGHDREAVGLLVFPSPQGAAEPAKLREALQAAMRQRMASGLGSARCPTRALVLGTPPDADHGEITDKGYLNQRAVLTRRADAVARLHAAVADAEVIAA</sequence>
<evidence type="ECO:0000313" key="2">
    <source>
        <dbReference type="EMBL" id="RDI28986.1"/>
    </source>
</evidence>
<dbReference type="InterPro" id="IPR020845">
    <property type="entry name" value="AMP-binding_CS"/>
</dbReference>
<dbReference type="PANTHER" id="PTHR43767">
    <property type="entry name" value="LONG-CHAIN-FATTY-ACID--COA LIGASE"/>
    <property type="match status" value="1"/>
</dbReference>
<protein>
    <submittedName>
        <fullName evidence="2">Trans-feruloyl-CoA synthase</fullName>
    </submittedName>
</protein>
<dbReference type="RefSeq" id="WP_114801723.1">
    <property type="nucleotide sequence ID" value="NZ_QQAV01000001.1"/>
</dbReference>
<keyword evidence="3" id="KW-1185">Reference proteome</keyword>
<dbReference type="OrthoDB" id="9766486at2"/>
<proteinExistence type="predicted"/>
<feature type="domain" description="AMP-dependent synthetase/ligase" evidence="1">
    <location>
        <begin position="47"/>
        <end position="428"/>
    </location>
</feature>
<dbReference type="Pfam" id="PF00501">
    <property type="entry name" value="AMP-binding"/>
    <property type="match status" value="1"/>
</dbReference>
<dbReference type="InterPro" id="IPR042099">
    <property type="entry name" value="ANL_N_sf"/>
</dbReference>
<dbReference type="EMBL" id="QQAV01000001">
    <property type="protein sequence ID" value="RDI28986.1"/>
    <property type="molecule type" value="Genomic_DNA"/>
</dbReference>
<dbReference type="Pfam" id="PF23562">
    <property type="entry name" value="AMP-binding_C_3"/>
    <property type="match status" value="1"/>
</dbReference>
<dbReference type="InterPro" id="IPR000873">
    <property type="entry name" value="AMP-dep_synth/lig_dom"/>
</dbReference>
<evidence type="ECO:0000313" key="3">
    <source>
        <dbReference type="Proteomes" id="UP000255265"/>
    </source>
</evidence>
<dbReference type="AlphaFoldDB" id="A0A370FMN7"/>
<accession>A0A370FMN7</accession>
<gene>
    <name evidence="2" type="ORF">DFR41_101742</name>
</gene>
<dbReference type="SUPFAM" id="SSF56801">
    <property type="entry name" value="Acetyl-CoA synthetase-like"/>
    <property type="match status" value="1"/>
</dbReference>
<dbReference type="InterPro" id="IPR050237">
    <property type="entry name" value="ATP-dep_AMP-bd_enzyme"/>
</dbReference>
<evidence type="ECO:0000259" key="1">
    <source>
        <dbReference type="Pfam" id="PF00501"/>
    </source>
</evidence>
<dbReference type="PROSITE" id="PS00455">
    <property type="entry name" value="AMP_BINDING"/>
    <property type="match status" value="1"/>
</dbReference>
<reference evidence="2 3" key="1">
    <citation type="submission" date="2018-07" db="EMBL/GenBank/DDBJ databases">
        <title>Genomic Encyclopedia of Type Strains, Phase IV (KMG-IV): sequencing the most valuable type-strain genomes for metagenomic binning, comparative biology and taxonomic classification.</title>
        <authorList>
            <person name="Goeker M."/>
        </authorList>
    </citation>
    <scope>NUCLEOTIDE SEQUENCE [LARGE SCALE GENOMIC DNA]</scope>
    <source>
        <strain evidence="2 3">DSM 21352</strain>
    </source>
</reference>
<dbReference type="PANTHER" id="PTHR43767:SF10">
    <property type="entry name" value="SURFACTIN SYNTHASE SUBUNIT 1"/>
    <property type="match status" value="1"/>
</dbReference>
<dbReference type="Proteomes" id="UP000255265">
    <property type="component" value="Unassembled WGS sequence"/>
</dbReference>